<reference evidence="1" key="1">
    <citation type="submission" date="2023-07" db="EMBL/GenBank/DDBJ databases">
        <authorList>
            <consortium name="AG Swart"/>
            <person name="Singh M."/>
            <person name="Singh A."/>
            <person name="Seah K."/>
            <person name="Emmerich C."/>
        </authorList>
    </citation>
    <scope>NUCLEOTIDE SEQUENCE</scope>
    <source>
        <strain evidence="1">DP1</strain>
    </source>
</reference>
<keyword evidence="2" id="KW-1185">Reference proteome</keyword>
<proteinExistence type="predicted"/>
<dbReference type="EMBL" id="CAMPGE010029648">
    <property type="protein sequence ID" value="CAI2387128.1"/>
    <property type="molecule type" value="Genomic_DNA"/>
</dbReference>
<accession>A0AAD2DC08</accession>
<evidence type="ECO:0000313" key="1">
    <source>
        <dbReference type="EMBL" id="CAI2387128.1"/>
    </source>
</evidence>
<name>A0AAD2DC08_EUPCR</name>
<dbReference type="AlphaFoldDB" id="A0AAD2DC08"/>
<sequence length="139" mass="15635">MNSNAKSIMPCPQVDIWDVESLVSEETDGSGPQAPKFTQQFTNTLKHNKGHIRKSDFDKISGCSPESEELCEDSSPQSIIVEFLPKKVRVGAKRKLRDYRPGTYNAKAPLKWGQLELPEKGSDYLRKLPSEEILRAMLA</sequence>
<protein>
    <submittedName>
        <fullName evidence="1">Uncharacterized protein</fullName>
    </submittedName>
</protein>
<evidence type="ECO:0000313" key="2">
    <source>
        <dbReference type="Proteomes" id="UP001295684"/>
    </source>
</evidence>
<gene>
    <name evidence="1" type="ORF">ECRASSUSDP1_LOCUS28756</name>
</gene>
<organism evidence="1 2">
    <name type="scientific">Euplotes crassus</name>
    <dbReference type="NCBI Taxonomy" id="5936"/>
    <lineage>
        <taxon>Eukaryota</taxon>
        <taxon>Sar</taxon>
        <taxon>Alveolata</taxon>
        <taxon>Ciliophora</taxon>
        <taxon>Intramacronucleata</taxon>
        <taxon>Spirotrichea</taxon>
        <taxon>Hypotrichia</taxon>
        <taxon>Euplotida</taxon>
        <taxon>Euplotidae</taxon>
        <taxon>Moneuplotes</taxon>
    </lineage>
</organism>
<dbReference type="Proteomes" id="UP001295684">
    <property type="component" value="Unassembled WGS sequence"/>
</dbReference>
<comment type="caution">
    <text evidence="1">The sequence shown here is derived from an EMBL/GenBank/DDBJ whole genome shotgun (WGS) entry which is preliminary data.</text>
</comment>